<dbReference type="InterPro" id="IPR017937">
    <property type="entry name" value="Thioredoxin_CS"/>
</dbReference>
<evidence type="ECO:0000256" key="3">
    <source>
        <dbReference type="ARBA" id="ARBA00022982"/>
    </source>
</evidence>
<keyword evidence="9" id="KW-1185">Reference proteome</keyword>
<protein>
    <recommendedName>
        <fullName evidence="6">Thioredoxin</fullName>
    </recommendedName>
</protein>
<dbReference type="InterPro" id="IPR005746">
    <property type="entry name" value="Thioredoxin"/>
</dbReference>
<organism evidence="8 9">
    <name type="scientific">Pedosphaera parvula (strain Ellin514)</name>
    <dbReference type="NCBI Taxonomy" id="320771"/>
    <lineage>
        <taxon>Bacteria</taxon>
        <taxon>Pseudomonadati</taxon>
        <taxon>Verrucomicrobiota</taxon>
        <taxon>Pedosphaerae</taxon>
        <taxon>Pedosphaerales</taxon>
        <taxon>Pedosphaeraceae</taxon>
        <taxon>Pedosphaera</taxon>
    </lineage>
</organism>
<dbReference type="Gene3D" id="3.40.30.10">
    <property type="entry name" value="Glutaredoxin"/>
    <property type="match status" value="1"/>
</dbReference>
<dbReference type="STRING" id="320771.Cflav_PD2795"/>
<proteinExistence type="inferred from homology"/>
<dbReference type="PANTHER" id="PTHR45663:SF11">
    <property type="entry name" value="GEO12009P1"/>
    <property type="match status" value="1"/>
</dbReference>
<dbReference type="CDD" id="cd02947">
    <property type="entry name" value="TRX_family"/>
    <property type="match status" value="1"/>
</dbReference>
<name>B9XJW5_PEDPL</name>
<evidence type="ECO:0000256" key="4">
    <source>
        <dbReference type="ARBA" id="ARBA00023157"/>
    </source>
</evidence>
<feature type="domain" description="Thioredoxin" evidence="7">
    <location>
        <begin position="34"/>
        <end position="151"/>
    </location>
</feature>
<dbReference type="Pfam" id="PF00085">
    <property type="entry name" value="Thioredoxin"/>
    <property type="match status" value="1"/>
</dbReference>
<dbReference type="Gene3D" id="2.30.30.380">
    <property type="entry name" value="Zn-finger domain of Sec23/24"/>
    <property type="match status" value="1"/>
</dbReference>
<evidence type="ECO:0000256" key="1">
    <source>
        <dbReference type="ARBA" id="ARBA00008987"/>
    </source>
</evidence>
<dbReference type="EMBL" id="ABOX02000023">
    <property type="protein sequence ID" value="EEF59788.1"/>
    <property type="molecule type" value="Genomic_DNA"/>
</dbReference>
<dbReference type="PRINTS" id="PR00421">
    <property type="entry name" value="THIOREDOXIN"/>
</dbReference>
<dbReference type="InterPro" id="IPR036249">
    <property type="entry name" value="Thioredoxin-like_sf"/>
</dbReference>
<dbReference type="GO" id="GO:0005737">
    <property type="term" value="C:cytoplasm"/>
    <property type="evidence" value="ECO:0007669"/>
    <property type="project" value="TreeGrafter"/>
</dbReference>
<comment type="similarity">
    <text evidence="1">Belongs to the thioredoxin family.</text>
</comment>
<dbReference type="PROSITE" id="PS51352">
    <property type="entry name" value="THIOREDOXIN_2"/>
    <property type="match status" value="1"/>
</dbReference>
<dbReference type="OrthoDB" id="9790390at2"/>
<sequence>MNKLDQNGVVVSCSNCGQRNRIRYEQLHLPVRCARCKTDIKGLNAPVDIDGEESFNLLIGLSSIPVLVDFWASWCGPCKMVAPEFEKLAASNAGEIIVAKVNTEDQPAIARRYSITSIPTMILFQAGHEVARTAGARPAAGIQEFLNQSLARAKA</sequence>
<dbReference type="PANTHER" id="PTHR45663">
    <property type="entry name" value="GEO12009P1"/>
    <property type="match status" value="1"/>
</dbReference>
<dbReference type="FunFam" id="3.40.30.10:FF:000001">
    <property type="entry name" value="Thioredoxin"/>
    <property type="match status" value="1"/>
</dbReference>
<dbReference type="AlphaFoldDB" id="B9XJW5"/>
<dbReference type="Proteomes" id="UP000003688">
    <property type="component" value="Unassembled WGS sequence"/>
</dbReference>
<gene>
    <name evidence="8" type="ORF">Cflav_PD2795</name>
</gene>
<dbReference type="NCBIfam" id="TIGR01068">
    <property type="entry name" value="thioredoxin"/>
    <property type="match status" value="1"/>
</dbReference>
<keyword evidence="4" id="KW-1015">Disulfide bond</keyword>
<dbReference type="PROSITE" id="PS00194">
    <property type="entry name" value="THIOREDOXIN_1"/>
    <property type="match status" value="1"/>
</dbReference>
<dbReference type="GO" id="GO:0015035">
    <property type="term" value="F:protein-disulfide reductase activity"/>
    <property type="evidence" value="ECO:0007669"/>
    <property type="project" value="UniProtKB-UniRule"/>
</dbReference>
<dbReference type="InterPro" id="IPR013766">
    <property type="entry name" value="Thioredoxin_domain"/>
</dbReference>
<evidence type="ECO:0000256" key="2">
    <source>
        <dbReference type="ARBA" id="ARBA00022448"/>
    </source>
</evidence>
<keyword evidence="3" id="KW-0249">Electron transport</keyword>
<evidence type="ECO:0000259" key="7">
    <source>
        <dbReference type="PROSITE" id="PS51352"/>
    </source>
</evidence>
<evidence type="ECO:0000256" key="6">
    <source>
        <dbReference type="NCBIfam" id="TIGR01068"/>
    </source>
</evidence>
<keyword evidence="5" id="KW-0676">Redox-active center</keyword>
<comment type="caution">
    <text evidence="8">The sequence shown here is derived from an EMBL/GenBank/DDBJ whole genome shotgun (WGS) entry which is preliminary data.</text>
</comment>
<dbReference type="SUPFAM" id="SSF52833">
    <property type="entry name" value="Thioredoxin-like"/>
    <property type="match status" value="1"/>
</dbReference>
<evidence type="ECO:0000256" key="5">
    <source>
        <dbReference type="ARBA" id="ARBA00023284"/>
    </source>
</evidence>
<reference evidence="8 9" key="1">
    <citation type="journal article" date="2011" name="J. Bacteriol.">
        <title>Genome sequence of 'Pedosphaera parvula' Ellin514, an aerobic Verrucomicrobial isolate from pasture soil.</title>
        <authorList>
            <person name="Kant R."/>
            <person name="van Passel M.W."/>
            <person name="Sangwan P."/>
            <person name="Palva A."/>
            <person name="Lucas S."/>
            <person name="Copeland A."/>
            <person name="Lapidus A."/>
            <person name="Glavina Del Rio T."/>
            <person name="Dalin E."/>
            <person name="Tice H."/>
            <person name="Bruce D."/>
            <person name="Goodwin L."/>
            <person name="Pitluck S."/>
            <person name="Chertkov O."/>
            <person name="Larimer F.W."/>
            <person name="Land M.L."/>
            <person name="Hauser L."/>
            <person name="Brettin T.S."/>
            <person name="Detter J.C."/>
            <person name="Han S."/>
            <person name="de Vos W.M."/>
            <person name="Janssen P.H."/>
            <person name="Smidt H."/>
        </authorList>
    </citation>
    <scope>NUCLEOTIDE SEQUENCE [LARGE SCALE GENOMIC DNA]</scope>
    <source>
        <strain evidence="8 9">Ellin514</strain>
    </source>
</reference>
<accession>B9XJW5</accession>
<dbReference type="RefSeq" id="WP_007416108.1">
    <property type="nucleotide sequence ID" value="NZ_ABOX02000023.1"/>
</dbReference>
<keyword evidence="2" id="KW-0813">Transport</keyword>
<evidence type="ECO:0000313" key="8">
    <source>
        <dbReference type="EMBL" id="EEF59788.1"/>
    </source>
</evidence>
<evidence type="ECO:0000313" key="9">
    <source>
        <dbReference type="Proteomes" id="UP000003688"/>
    </source>
</evidence>